<reference evidence="1" key="1">
    <citation type="submission" date="2023-04" db="EMBL/GenBank/DDBJ databases">
        <title>A chromosome-level genome assembly of the parasitoid wasp Eretmocerus hayati.</title>
        <authorList>
            <person name="Zhong Y."/>
            <person name="Liu S."/>
            <person name="Liu Y."/>
        </authorList>
    </citation>
    <scope>NUCLEOTIDE SEQUENCE</scope>
    <source>
        <strain evidence="1">ZJU_SS_LIU_2023</strain>
    </source>
</reference>
<organism evidence="1 2">
    <name type="scientific">Eretmocerus hayati</name>
    <dbReference type="NCBI Taxonomy" id="131215"/>
    <lineage>
        <taxon>Eukaryota</taxon>
        <taxon>Metazoa</taxon>
        <taxon>Ecdysozoa</taxon>
        <taxon>Arthropoda</taxon>
        <taxon>Hexapoda</taxon>
        <taxon>Insecta</taxon>
        <taxon>Pterygota</taxon>
        <taxon>Neoptera</taxon>
        <taxon>Endopterygota</taxon>
        <taxon>Hymenoptera</taxon>
        <taxon>Apocrita</taxon>
        <taxon>Proctotrupomorpha</taxon>
        <taxon>Chalcidoidea</taxon>
        <taxon>Aphelinidae</taxon>
        <taxon>Aphelininae</taxon>
        <taxon>Eretmocerus</taxon>
    </lineage>
</organism>
<accession>A0ACC2NBV2</accession>
<protein>
    <submittedName>
        <fullName evidence="1">Uncharacterized protein</fullName>
    </submittedName>
</protein>
<gene>
    <name evidence="1" type="ORF">QAD02_010197</name>
</gene>
<evidence type="ECO:0000313" key="1">
    <source>
        <dbReference type="EMBL" id="KAJ8668534.1"/>
    </source>
</evidence>
<sequence length="685" mass="76676">MTSNASNRHAAAPVRQLSLQQPIPSNRRQQHQQHIRRQRSTEDERLYASSMASSRNRFPSTELHHGYSPKQDKPKVRMAWTESSTGKQRNESGVEIVARQIPTNKFSRPATGRGSRGLMTRCPLAEKATILYSRQELAERLRLAWKQRQETKSNIDIFLAHNTVEERSDSRLSSITNQTASPTPRVSREGPSQRQCQEASTERKGDAGVPDAIDKPQYKSWFSNSVGGSSTIGVTKDEALQTEITEDDDRSKNERVGCEKLTMEKKSISINCNDWNTPITIEITNDRKSESKILEKILDSYNPVEEQLGCFQSKQTENFDLIPISKEPDYSQASLRRASYQSRLNKAFNDPVIEKPLLPKTTSRVNLTNHVEPTQKLRRTGSAPSQRGPPQTTSDNSTQETLIEPERRVMSANKEQKGPSNNVRVVKSATLTKKRSKSGKKRQSSMEELSSNTNGGKTTKGCKSQVVMEAKRPELVTMVSLVSSADSESEIDENSPKDDKLIRELRNKLPTTPIIKTSLNPGIRKPFKSVSFQQDYSFDYESPRGDHLQARLVALSKTEITSSSVPNQEKDIIVKGTCRDSYSDIGRTEPAGPSEREKRCLAVPIDDDSHDKKPKLLRCRSATIAPCVVRNMLQCNQKSSNVPEVLTNASEIDVEPRLPKEHCIANLDSACPAPMASATNNDAYR</sequence>
<keyword evidence="2" id="KW-1185">Reference proteome</keyword>
<comment type="caution">
    <text evidence="1">The sequence shown here is derived from an EMBL/GenBank/DDBJ whole genome shotgun (WGS) entry which is preliminary data.</text>
</comment>
<dbReference type="EMBL" id="CM056744">
    <property type="protein sequence ID" value="KAJ8668534.1"/>
    <property type="molecule type" value="Genomic_DNA"/>
</dbReference>
<proteinExistence type="predicted"/>
<name>A0ACC2NBV2_9HYME</name>
<dbReference type="Proteomes" id="UP001239111">
    <property type="component" value="Chromosome 4"/>
</dbReference>
<evidence type="ECO:0000313" key="2">
    <source>
        <dbReference type="Proteomes" id="UP001239111"/>
    </source>
</evidence>